<dbReference type="Pfam" id="PF11209">
    <property type="entry name" value="LmeA"/>
    <property type="match status" value="1"/>
</dbReference>
<keyword evidence="1" id="KW-0812">Transmembrane</keyword>
<sequence>MTTRDTQPTEPLPDWEHAEAPKRRIWPWFVAFGIVLVLAVVAWFAAEAIARQIVTNVITDEVKTELSLPDDQQIEVEIDGAVIPQLIGGSFGQLTISSDDVAVGDLEGDVTVVAHDVPIRGDAEMSGATGVVALDQEQLRTLMSRVEGFPVDTLALDAPNVTMTPELQLFGVSVPIGVALTPSADEGDLVLTPASLQLGGAEVSAATVRDQFGVIAEAVLQDWRVCIAQYIPAGLTLAGVEVDGDELVATFDVAGGIVSDPALQANGTCE</sequence>
<evidence type="ECO:0000256" key="1">
    <source>
        <dbReference type="SAM" id="Phobius"/>
    </source>
</evidence>
<protein>
    <submittedName>
        <fullName evidence="2">DUF2993 domain-containing protein</fullName>
    </submittedName>
</protein>
<keyword evidence="1" id="KW-1133">Transmembrane helix</keyword>
<keyword evidence="3" id="KW-1185">Reference proteome</keyword>
<dbReference type="InterPro" id="IPR021373">
    <property type="entry name" value="DUF2993"/>
</dbReference>
<accession>A0A9X1LXL3</accession>
<dbReference type="AlphaFoldDB" id="A0A9X1LXL3"/>
<feature type="transmembrane region" description="Helical" evidence="1">
    <location>
        <begin position="25"/>
        <end position="46"/>
    </location>
</feature>
<dbReference type="EMBL" id="JAGTTN010000005">
    <property type="protein sequence ID" value="MCC2033518.1"/>
    <property type="molecule type" value="Genomic_DNA"/>
</dbReference>
<keyword evidence="1" id="KW-0472">Membrane</keyword>
<reference evidence="2" key="1">
    <citation type="submission" date="2021-04" db="EMBL/GenBank/DDBJ databases">
        <title>Microbacterium tenobrionis sp. nov. and Microbacterium allomyrinae sp. nov., isolated from larvae of Tenobrio molitor and Allomyrina dichotoma, respectively.</title>
        <authorList>
            <person name="Lee S.D."/>
        </authorList>
    </citation>
    <scope>NUCLEOTIDE SEQUENCE</scope>
    <source>
        <strain evidence="2">BWT-G7</strain>
    </source>
</reference>
<evidence type="ECO:0000313" key="3">
    <source>
        <dbReference type="Proteomes" id="UP001139354"/>
    </source>
</evidence>
<dbReference type="RefSeq" id="WP_229385521.1">
    <property type="nucleotide sequence ID" value="NZ_JAGTTN010000005.1"/>
</dbReference>
<name>A0A9X1LXL3_9MICO</name>
<comment type="caution">
    <text evidence="2">The sequence shown here is derived from an EMBL/GenBank/DDBJ whole genome shotgun (WGS) entry which is preliminary data.</text>
</comment>
<gene>
    <name evidence="2" type="ORF">KEC57_15125</name>
</gene>
<dbReference type="Proteomes" id="UP001139354">
    <property type="component" value="Unassembled WGS sequence"/>
</dbReference>
<evidence type="ECO:0000313" key="2">
    <source>
        <dbReference type="EMBL" id="MCC2033518.1"/>
    </source>
</evidence>
<organism evidence="2 3">
    <name type="scientific">Microbacterium allomyrinae</name>
    <dbReference type="NCBI Taxonomy" id="2830666"/>
    <lineage>
        <taxon>Bacteria</taxon>
        <taxon>Bacillati</taxon>
        <taxon>Actinomycetota</taxon>
        <taxon>Actinomycetes</taxon>
        <taxon>Micrococcales</taxon>
        <taxon>Microbacteriaceae</taxon>
        <taxon>Microbacterium</taxon>
    </lineage>
</organism>
<proteinExistence type="predicted"/>